<feature type="compositionally biased region" description="Polar residues" evidence="1">
    <location>
        <begin position="188"/>
        <end position="201"/>
    </location>
</feature>
<feature type="region of interest" description="Disordered" evidence="1">
    <location>
        <begin position="166"/>
        <end position="201"/>
    </location>
</feature>
<dbReference type="EMBL" id="AY360390">
    <property type="protein sequence ID" value="AAQ56443.1"/>
    <property type="molecule type" value="Genomic_DNA"/>
</dbReference>
<accession>Q6UUA9</accession>
<reference evidence="2" key="1">
    <citation type="journal article" date="2004" name="Nat. Genet.">
        <title>Sequencing of a rice centromere uncovers active genes.</title>
        <authorList>
            <person name="Nagaki K."/>
            <person name="Cheng Z."/>
            <person name="Ouyang S."/>
            <person name="Talbert P.B."/>
            <person name="Kim M."/>
            <person name="Jones K.M."/>
            <person name="Henikoff S."/>
            <person name="Buell C.R."/>
            <person name="Jiang J."/>
        </authorList>
    </citation>
    <scope>NUCLEOTIDE SEQUENCE</scope>
</reference>
<gene>
    <name evidence="2" type="ORF">OSJNBa0074N12.26</name>
</gene>
<dbReference type="AlphaFoldDB" id="Q6UUA9"/>
<name>Q6UUA9_ORYSJ</name>
<proteinExistence type="predicted"/>
<protein>
    <submittedName>
        <fullName evidence="2">Uncharacterized protein</fullName>
    </submittedName>
</protein>
<sequence>MAQACPFCGKPKEDASAHLQQFVESHSTYTVRRIRLQLLPFSLLERAEQWFYINRATDHLDAAAGGTFFSRIVRCQPIEKMVSNMGWSEERLQTRQCGMYTVKRTEMLAAQLDLLMKRLDNNEKDNKQGTVKALDFHTTCEVYGNTGHSGMDCPKTHENVMLMNNNNGYRPRGDQGWSISPWGRSRMDQTQGGQSKTPKDG</sequence>
<evidence type="ECO:0000313" key="2">
    <source>
        <dbReference type="EMBL" id="AAQ56443.1"/>
    </source>
</evidence>
<organism evidence="2">
    <name type="scientific">Oryza sativa subsp. japonica</name>
    <name type="common">Rice</name>
    <dbReference type="NCBI Taxonomy" id="39947"/>
    <lineage>
        <taxon>Eukaryota</taxon>
        <taxon>Viridiplantae</taxon>
        <taxon>Streptophyta</taxon>
        <taxon>Embryophyta</taxon>
        <taxon>Tracheophyta</taxon>
        <taxon>Spermatophyta</taxon>
        <taxon>Magnoliopsida</taxon>
        <taxon>Liliopsida</taxon>
        <taxon>Poales</taxon>
        <taxon>Poaceae</taxon>
        <taxon>BOP clade</taxon>
        <taxon>Oryzoideae</taxon>
        <taxon>Oryzeae</taxon>
        <taxon>Oryzinae</taxon>
        <taxon>Oryza</taxon>
        <taxon>Oryza sativa</taxon>
    </lineage>
</organism>
<evidence type="ECO:0000256" key="1">
    <source>
        <dbReference type="SAM" id="MobiDB-lite"/>
    </source>
</evidence>